<dbReference type="AlphaFoldDB" id="A0A7S4C0V9"/>
<reference evidence="1" key="1">
    <citation type="submission" date="2021-01" db="EMBL/GenBank/DDBJ databases">
        <authorList>
            <person name="Corre E."/>
            <person name="Pelletier E."/>
            <person name="Niang G."/>
            <person name="Scheremetjew M."/>
            <person name="Finn R."/>
            <person name="Kale V."/>
            <person name="Holt S."/>
            <person name="Cochrane G."/>
            <person name="Meng A."/>
            <person name="Brown T."/>
            <person name="Cohen L."/>
        </authorList>
    </citation>
    <scope>NUCLEOTIDE SEQUENCE</scope>
    <source>
        <strain evidence="1">CCMP645</strain>
    </source>
</reference>
<name>A0A7S4C0V9_CHRCT</name>
<organism evidence="1">
    <name type="scientific">Chrysotila carterae</name>
    <name type="common">Marine alga</name>
    <name type="synonym">Syracosphaera carterae</name>
    <dbReference type="NCBI Taxonomy" id="13221"/>
    <lineage>
        <taxon>Eukaryota</taxon>
        <taxon>Haptista</taxon>
        <taxon>Haptophyta</taxon>
        <taxon>Prymnesiophyceae</taxon>
        <taxon>Isochrysidales</taxon>
        <taxon>Isochrysidaceae</taxon>
        <taxon>Chrysotila</taxon>
    </lineage>
</organism>
<proteinExistence type="predicted"/>
<gene>
    <name evidence="1" type="ORF">PCAR00345_LOCUS36196</name>
</gene>
<sequence>MQNEKQHRISRHATDNTMSLHDWKRMKGRGLKDFSNVLSHLDPSVMEPRQMGPGALADVLGKDTHPAESESTIRLLVAFVGQQRSRWPWELQRDAFAHLGVSWTSIACVDSKAPGLTQTVLSGLKMTAFSRQPLLPNGTPDQAFRYCNGTTNNLTDAGRIYAHCSLRRLSACRASVLHTCGSISCNVLLVLRPDLGIFGAGGLSEAVERAARAHNEGKPVAFTRRRCVATSEVPRTNGFPAPLCHGIPRGSEPCPIGHYTVDDGLAVLSASAVPEYFRTNWSDARAPHETMACPFTRNWPEGVLTDAMRTALGDGLLEFRGIAAASFSPTHGRPPPQINASGVTDAIRRIAMRTW</sequence>
<dbReference type="EMBL" id="HBIZ01057288">
    <property type="protein sequence ID" value="CAE0783492.1"/>
    <property type="molecule type" value="Transcribed_RNA"/>
</dbReference>
<protein>
    <submittedName>
        <fullName evidence="1">Uncharacterized protein</fullName>
    </submittedName>
</protein>
<evidence type="ECO:0000313" key="1">
    <source>
        <dbReference type="EMBL" id="CAE0783492.1"/>
    </source>
</evidence>
<accession>A0A7S4C0V9</accession>